<organism evidence="1">
    <name type="scientific">hydrothermal vent metagenome</name>
    <dbReference type="NCBI Taxonomy" id="652676"/>
    <lineage>
        <taxon>unclassified sequences</taxon>
        <taxon>metagenomes</taxon>
        <taxon>ecological metagenomes</taxon>
    </lineage>
</organism>
<proteinExistence type="predicted"/>
<sequence length="39" mass="4338">MQRNVDMQKCTSAVLVVVVAGAGERVFYTLPDMQFKAFS</sequence>
<name>A0A3B0YBQ6_9ZZZZ</name>
<accession>A0A3B0YBQ6</accession>
<dbReference type="EMBL" id="UOFJ01000694">
    <property type="protein sequence ID" value="VAW72997.1"/>
    <property type="molecule type" value="Genomic_DNA"/>
</dbReference>
<gene>
    <name evidence="1" type="ORF">MNBD_GAMMA10-189</name>
</gene>
<protein>
    <submittedName>
        <fullName evidence="1">Uncharacterized protein</fullName>
    </submittedName>
</protein>
<dbReference type="AlphaFoldDB" id="A0A3B0YBQ6"/>
<reference evidence="1" key="1">
    <citation type="submission" date="2018-06" db="EMBL/GenBank/DDBJ databases">
        <authorList>
            <person name="Zhirakovskaya E."/>
        </authorList>
    </citation>
    <scope>NUCLEOTIDE SEQUENCE</scope>
</reference>
<evidence type="ECO:0000313" key="1">
    <source>
        <dbReference type="EMBL" id="VAW72997.1"/>
    </source>
</evidence>